<name>L9YAQ3_NATP1</name>
<dbReference type="PATRIC" id="fig|797303.5.peg.3543"/>
<organism evidence="2 3">
    <name type="scientific">Natrinema pellirubrum (strain DSM 15624 / CIP 106293 / JCM 10476 / NCIMB 786 / 157)</name>
    <dbReference type="NCBI Taxonomy" id="797303"/>
    <lineage>
        <taxon>Archaea</taxon>
        <taxon>Methanobacteriati</taxon>
        <taxon>Methanobacteriota</taxon>
        <taxon>Stenosarchaea group</taxon>
        <taxon>Halobacteria</taxon>
        <taxon>Halobacteriales</taxon>
        <taxon>Natrialbaceae</taxon>
        <taxon>Natrinema</taxon>
    </lineage>
</organism>
<feature type="compositionally biased region" description="Basic and acidic residues" evidence="1">
    <location>
        <begin position="47"/>
        <end position="69"/>
    </location>
</feature>
<keyword evidence="3" id="KW-1185">Reference proteome</keyword>
<evidence type="ECO:0000313" key="2">
    <source>
        <dbReference type="EMBL" id="ELY71125.1"/>
    </source>
</evidence>
<dbReference type="EMBL" id="AOIE01000105">
    <property type="protein sequence ID" value="ELY71125.1"/>
    <property type="molecule type" value="Genomic_DNA"/>
</dbReference>
<dbReference type="Proteomes" id="UP000011593">
    <property type="component" value="Unassembled WGS sequence"/>
</dbReference>
<protein>
    <submittedName>
        <fullName evidence="2">Uncharacterized protein</fullName>
    </submittedName>
</protein>
<dbReference type="AlphaFoldDB" id="L9YAQ3"/>
<proteinExistence type="predicted"/>
<comment type="caution">
    <text evidence="2">The sequence shown here is derived from an EMBL/GenBank/DDBJ whole genome shotgun (WGS) entry which is preliminary data.</text>
</comment>
<evidence type="ECO:0000256" key="1">
    <source>
        <dbReference type="SAM" id="MobiDB-lite"/>
    </source>
</evidence>
<evidence type="ECO:0000313" key="3">
    <source>
        <dbReference type="Proteomes" id="UP000011593"/>
    </source>
</evidence>
<sequence length="86" mass="9570">MGQIAVLYGYTPITQPSCDRICNDSQWLRSRSRYRTAESLEPAGSDRTLETGPSRDLECDGDRRSREEQEMPIAGASTGRTKTQTG</sequence>
<accession>L9YAQ3</accession>
<reference evidence="2 3" key="1">
    <citation type="journal article" date="2014" name="PLoS Genet.">
        <title>Phylogenetically driven sequencing of extremely halophilic archaea reveals strategies for static and dynamic osmo-response.</title>
        <authorList>
            <person name="Becker E.A."/>
            <person name="Seitzer P.M."/>
            <person name="Tritt A."/>
            <person name="Larsen D."/>
            <person name="Krusor M."/>
            <person name="Yao A.I."/>
            <person name="Wu D."/>
            <person name="Madern D."/>
            <person name="Eisen J.A."/>
            <person name="Darling A.E."/>
            <person name="Facciotti M.T."/>
        </authorList>
    </citation>
    <scope>NUCLEOTIDE SEQUENCE [LARGE SCALE GENOMIC DNA]</scope>
    <source>
        <strain evidence="2 3">DSM 15624</strain>
    </source>
</reference>
<feature type="region of interest" description="Disordered" evidence="1">
    <location>
        <begin position="36"/>
        <end position="86"/>
    </location>
</feature>
<gene>
    <name evidence="2" type="ORF">C488_17813</name>
</gene>